<organism evidence="1 2">
    <name type="scientific">Lindgomyces ingoldianus</name>
    <dbReference type="NCBI Taxonomy" id="673940"/>
    <lineage>
        <taxon>Eukaryota</taxon>
        <taxon>Fungi</taxon>
        <taxon>Dikarya</taxon>
        <taxon>Ascomycota</taxon>
        <taxon>Pezizomycotina</taxon>
        <taxon>Dothideomycetes</taxon>
        <taxon>Pleosporomycetidae</taxon>
        <taxon>Pleosporales</taxon>
        <taxon>Lindgomycetaceae</taxon>
        <taxon>Lindgomyces</taxon>
    </lineage>
</organism>
<reference evidence="1" key="1">
    <citation type="journal article" date="2020" name="Stud. Mycol.">
        <title>101 Dothideomycetes genomes: a test case for predicting lifestyles and emergence of pathogens.</title>
        <authorList>
            <person name="Haridas S."/>
            <person name="Albert R."/>
            <person name="Binder M."/>
            <person name="Bloem J."/>
            <person name="Labutti K."/>
            <person name="Salamov A."/>
            <person name="Andreopoulos B."/>
            <person name="Baker S."/>
            <person name="Barry K."/>
            <person name="Bills G."/>
            <person name="Bluhm B."/>
            <person name="Cannon C."/>
            <person name="Castanera R."/>
            <person name="Culley D."/>
            <person name="Daum C."/>
            <person name="Ezra D."/>
            <person name="Gonzalez J."/>
            <person name="Henrissat B."/>
            <person name="Kuo A."/>
            <person name="Liang C."/>
            <person name="Lipzen A."/>
            <person name="Lutzoni F."/>
            <person name="Magnuson J."/>
            <person name="Mondo S."/>
            <person name="Nolan M."/>
            <person name="Ohm R."/>
            <person name="Pangilinan J."/>
            <person name="Park H.-J."/>
            <person name="Ramirez L."/>
            <person name="Alfaro M."/>
            <person name="Sun H."/>
            <person name="Tritt A."/>
            <person name="Yoshinaga Y."/>
            <person name="Zwiers L.-H."/>
            <person name="Turgeon B."/>
            <person name="Goodwin S."/>
            <person name="Spatafora J."/>
            <person name="Crous P."/>
            <person name="Grigoriev I."/>
        </authorList>
    </citation>
    <scope>NUCLEOTIDE SEQUENCE</scope>
    <source>
        <strain evidence="1">ATCC 200398</strain>
    </source>
</reference>
<sequence length="1369" mass="156364">MLDPVSAVGVAAATVQFVDFSTKLFAVGKELRGSLTGQTAERIQLDEVYSHLKTISTKLSQSTRPPTATIPSQEEQDLYRLAGLCQQECDLFLVKIDKVNRKSSSQRTFNTFRDALKLVWSQKAIDGLEKRLERYQRELTLALINHLGNGQSSIVRGLQTLIADNRRLESSQKRQIDDITDLLIGIQKEQDSQRNRFGQSGAPSTSHIGYVTMKIPWAFHVASQMILQQRFLSSLYFQSLKLRHSRIENAHDRTFKWLFQKPGLKQRGSDPKMRFLNWLRSGQGIFWVSGKPGSGKSTLMKYINSNPRTEEVLFEWANPRTIENPPKKHDSPPNMTFFSRRVDDESDDASDESEEVSNTQEHTQDAGGDFDEEIRVVVASFYFWSAGTSMQKSQQGLFQSLLYEIFSHAPDLMKQACPIRWQAAEVGESQEPWTIEEISDTIKRTIGLATDSIKFCFFVDGVDEYIGDHFEMVRVLESFARLPNVKICVSSRPWNVFEDAFGKDSDQKFYLQDLTRGDIDRYVRSKLKQHPAWKTLTHDDERYKAIATEIIEKAQGVFLWVFLVVRSLLEGLSNGDTLSLLQERLRRIPTDLRDFFKYMLDSLDPIYNQHVAHFFLAALDSDPLPLMMYAYFEEEFDDPNYVFELNNTQMETYDIIPRHKQTERRLNGRCKGLLEANREEGVDFFRYSVGFLHRTVRDFFLTLEMREEFERRLPSSLQICVSMAKSSLALIKKSPRVGEVVGKSSSFRYLLDLTLYSSRRAELSNGAPTTKILDELSYVLKDLNFYESYWSGTKERGGDTRDMFLALTLERGLLLYTSQQLEYRSRNPISTRRLNLGGEQSWSLLDCALTLPRSESFDEPDVSDMVLYLLTNGCNPNELHNNKTPFSRFLQRMGLEQMNENAGAETSVYSHRLTVLKHLLTHGGDPNFGASEGSWATWVTFFRRLYEQDVPKKHCQHFIDIIELLLSFGADPNRPAEGVCRCCRTFTPWRHFLTWRGGLKGIKAAPFHQQEFLARVCTLLLEHGADPTITFPQSKNSWVVAKTASAVNLPGLSVADIIRTDFPARLAAPVLAALPIEAKTSNQNQCGIRGPGSTPSPGGTYSESIARPSTISLWNPLSWLSYFRQPPPPAKEAHIQSLDLFTRVSDDIAFTDLDPASASQNPALAITLRKMGFTCSSSALPKSFLLAAQNRFTTAELRGHRRAEVRSPIFLFGAHLFPGITMRCMSNDNSYPHRYLEPSSALREISRRMTPATLNRYECRAMRNTPWPALISSGLGTSTTGMLLFTQDRSLQFENMFEFEMIFDKDWAQVDIETADGEKESIIAQIHVYKGVWNDLVPVEERRWDPSRLLTERRLKNAFDRVRELEHDM</sequence>
<gene>
    <name evidence="1" type="ORF">BDR25DRAFT_339639</name>
</gene>
<comment type="caution">
    <text evidence="1">The sequence shown here is derived from an EMBL/GenBank/DDBJ whole genome shotgun (WGS) entry which is preliminary data.</text>
</comment>
<keyword evidence="2" id="KW-1185">Reference proteome</keyword>
<dbReference type="Proteomes" id="UP000799755">
    <property type="component" value="Unassembled WGS sequence"/>
</dbReference>
<name>A0ACB6REI4_9PLEO</name>
<protein>
    <submittedName>
        <fullName evidence="1">Uncharacterized protein</fullName>
    </submittedName>
</protein>
<dbReference type="EMBL" id="MU003494">
    <property type="protein sequence ID" value="KAF2476737.1"/>
    <property type="molecule type" value="Genomic_DNA"/>
</dbReference>
<proteinExistence type="predicted"/>
<evidence type="ECO:0000313" key="1">
    <source>
        <dbReference type="EMBL" id="KAF2476737.1"/>
    </source>
</evidence>
<evidence type="ECO:0000313" key="2">
    <source>
        <dbReference type="Proteomes" id="UP000799755"/>
    </source>
</evidence>
<accession>A0ACB6REI4</accession>